<evidence type="ECO:0000313" key="7">
    <source>
        <dbReference type="Proteomes" id="UP001605036"/>
    </source>
</evidence>
<dbReference type="PANTHER" id="PTHR24098:SF0">
    <property type="entry name" value="OUTER SEGMENT 5"/>
    <property type="match status" value="1"/>
</dbReference>
<dbReference type="InterPro" id="IPR036322">
    <property type="entry name" value="WD40_repeat_dom_sf"/>
</dbReference>
<dbReference type="Gene3D" id="2.130.10.10">
    <property type="entry name" value="YVTN repeat-like/Quinoprotein amine dehydrogenase"/>
    <property type="match status" value="1"/>
</dbReference>
<dbReference type="Pfam" id="PF23335">
    <property type="entry name" value="Beta-prop_IFT80_2nd"/>
    <property type="match status" value="2"/>
</dbReference>
<comment type="subcellular location">
    <subcellularLocation>
        <location evidence="1">Cell projection</location>
        <location evidence="1">Cilium</location>
    </subcellularLocation>
</comment>
<dbReference type="PANTHER" id="PTHR24098">
    <property type="entry name" value="OUTER SEGMENT 5"/>
    <property type="match status" value="1"/>
</dbReference>
<dbReference type="SUPFAM" id="SSF50978">
    <property type="entry name" value="WD40 repeat-like"/>
    <property type="match status" value="1"/>
</dbReference>
<comment type="caution">
    <text evidence="6">The sequence shown here is derived from an EMBL/GenBank/DDBJ whole genome shotgun (WGS) entry which is preliminary data.</text>
</comment>
<feature type="domain" description="IFT80/172/WDR35 TPR" evidence="5">
    <location>
        <begin position="398"/>
        <end position="543"/>
    </location>
</feature>
<evidence type="ECO:0000256" key="2">
    <source>
        <dbReference type="ARBA" id="ARBA00023069"/>
    </source>
</evidence>
<evidence type="ECO:0000313" key="6">
    <source>
        <dbReference type="EMBL" id="KAL2611690.1"/>
    </source>
</evidence>
<feature type="domain" description="IFT80 second beta-propeller" evidence="4">
    <location>
        <begin position="228"/>
        <end position="370"/>
    </location>
</feature>
<dbReference type="InterPro" id="IPR015943">
    <property type="entry name" value="WD40/YVTN_repeat-like_dom_sf"/>
</dbReference>
<dbReference type="InterPro" id="IPR056456">
    <property type="entry name" value="Beta-prop_IFT80_2nd"/>
</dbReference>
<accession>A0ABD1XRV4</accession>
<protein>
    <recommendedName>
        <fullName evidence="8">Intraflagellar transport protein 80 homolog</fullName>
    </recommendedName>
</protein>
<dbReference type="InterPro" id="IPR001680">
    <property type="entry name" value="WD40_rpt"/>
</dbReference>
<dbReference type="GO" id="GO:0005929">
    <property type="term" value="C:cilium"/>
    <property type="evidence" value="ECO:0007669"/>
    <property type="project" value="UniProtKB-SubCell"/>
</dbReference>
<feature type="domain" description="IFT80 second beta-propeller" evidence="4">
    <location>
        <begin position="166"/>
        <end position="220"/>
    </location>
</feature>
<name>A0ABD1XRV4_9MARC</name>
<dbReference type="Gene3D" id="1.25.40.470">
    <property type="match status" value="1"/>
</dbReference>
<evidence type="ECO:0008006" key="8">
    <source>
        <dbReference type="Google" id="ProtNLM"/>
    </source>
</evidence>
<dbReference type="Pfam" id="PF00400">
    <property type="entry name" value="WD40"/>
    <property type="match status" value="2"/>
</dbReference>
<dbReference type="FunFam" id="1.25.40.470:FF:000007">
    <property type="entry name" value="Intraflagellar transport 80 homolog (Chlamydomonas)"/>
    <property type="match status" value="1"/>
</dbReference>
<dbReference type="InterPro" id="IPR056157">
    <property type="entry name" value="TPR_IFT80_172_dom"/>
</dbReference>
<dbReference type="AlphaFoldDB" id="A0ABD1XRV4"/>
<dbReference type="Pfam" id="PF23387">
    <property type="entry name" value="TPR_IFT80_172"/>
    <property type="match status" value="1"/>
</dbReference>
<reference evidence="6 7" key="1">
    <citation type="submission" date="2024-09" db="EMBL/GenBank/DDBJ databases">
        <title>Chromosome-scale assembly of Riccia fluitans.</title>
        <authorList>
            <person name="Paukszto L."/>
            <person name="Sawicki J."/>
            <person name="Karawczyk K."/>
            <person name="Piernik-Szablinska J."/>
            <person name="Szczecinska M."/>
            <person name="Mazdziarz M."/>
        </authorList>
    </citation>
    <scope>NUCLEOTIDE SEQUENCE [LARGE SCALE GENOMIC DNA]</scope>
    <source>
        <strain evidence="6">Rf_01</strain>
        <tissue evidence="6">Aerial parts of the thallus</tissue>
    </source>
</reference>
<evidence type="ECO:0000256" key="3">
    <source>
        <dbReference type="ARBA" id="ARBA00023273"/>
    </source>
</evidence>
<sequence>MKERLFVLDGILKVIHIEHSEDCQFKFAGTALATGGEDGIVKIWSQSGMHRSTLAKTGYSIYAIAWDPDSEQVLFTQGTALVIRPIQSTSKQVEWEAHESLILTVDWNPVNNCIVSAGEDCRYKWLYSKTKLETGSVQGLAWSTDGTQITGAAGNGFIMFGQLVARQIEWERIIASLEDFNRIRIQDVLNETVEELDFRDRIIKMSLNSNHLVVVTETQASLLCISAAVRFLDASKGKLVGEMVRHSLEILVISLNQMGSSADRKLVFIDRNHDLYITPIHRIALFKLGSMIDDAIWHDNIDILVAVSNQKLVVWYYPHAAYVDKDLLKYIKLTKECIVGESSKIQSFHGSRCTVRRRDGAKVFTDVSPYCFLLFEHFMSKQWDHALRLCRIVKDDLLWACLAAMAVDSKELNTAEVAYAALNEVDKVHFMLHVKELASEDGRQAELALFKRRPDEAETILLQAGLIYRAIKMHTRHFNWDRALELGLLHKPHLDTVLWLRQQHLKTAHLEESKQQFLQLNQQASVDEQKVLAKIEEEKEKESHCQRVAGHQFLGKHQLAHAAAPLAQGSVMPKSVPAV</sequence>
<evidence type="ECO:0000256" key="1">
    <source>
        <dbReference type="ARBA" id="ARBA00004138"/>
    </source>
</evidence>
<organism evidence="6 7">
    <name type="scientific">Riccia fluitans</name>
    <dbReference type="NCBI Taxonomy" id="41844"/>
    <lineage>
        <taxon>Eukaryota</taxon>
        <taxon>Viridiplantae</taxon>
        <taxon>Streptophyta</taxon>
        <taxon>Embryophyta</taxon>
        <taxon>Marchantiophyta</taxon>
        <taxon>Marchantiopsida</taxon>
        <taxon>Marchantiidae</taxon>
        <taxon>Marchantiales</taxon>
        <taxon>Ricciaceae</taxon>
        <taxon>Riccia</taxon>
    </lineage>
</organism>
<dbReference type="SMART" id="SM00320">
    <property type="entry name" value="WD40"/>
    <property type="match status" value="3"/>
</dbReference>
<dbReference type="EMBL" id="JBHFFA010000007">
    <property type="protein sequence ID" value="KAL2611690.1"/>
    <property type="molecule type" value="Genomic_DNA"/>
</dbReference>
<dbReference type="Proteomes" id="UP001605036">
    <property type="component" value="Unassembled WGS sequence"/>
</dbReference>
<keyword evidence="2" id="KW-0969">Cilium</keyword>
<proteinExistence type="predicted"/>
<keyword evidence="3" id="KW-0966">Cell projection</keyword>
<gene>
    <name evidence="6" type="ORF">R1flu_023382</name>
</gene>
<evidence type="ECO:0000259" key="5">
    <source>
        <dbReference type="Pfam" id="PF23387"/>
    </source>
</evidence>
<evidence type="ECO:0000259" key="4">
    <source>
        <dbReference type="Pfam" id="PF23335"/>
    </source>
</evidence>
<keyword evidence="7" id="KW-1185">Reference proteome</keyword>